<dbReference type="Pfam" id="PF13640">
    <property type="entry name" value="2OG-FeII_Oxy_3"/>
    <property type="match status" value="1"/>
</dbReference>
<dbReference type="GO" id="GO:0031418">
    <property type="term" value="F:L-ascorbic acid binding"/>
    <property type="evidence" value="ECO:0007669"/>
    <property type="project" value="UniProtKB-KW"/>
</dbReference>
<keyword evidence="3" id="KW-0847">Vitamin C</keyword>
<sequence>MSWMSHKYGAAAARRFITSFNHGVSLDKVGVGMTMAGCLALITDAVRQGQAPLNGSLPARDGNANGRVFTPEQCRQLEKDGYIVMDGFLSTQQVKDARQAIRKLDDDYQFRGSPYETFDGTSSTIRTRDRVIINKIENHLDLVRQHIASFAKCLVDSDFQGFPGDAYLESTSTLHMPAQMQVSICDAVGGIDTRLQTVNNMKSDNEIENGNHRYDGIQKSTHNFYHEHKDSAGADNLGELGIIGWIKSQHLRQRYLTCILYLNTDWKEGDGGCLRVFPTGNSSDALKDGAPEHVDIAPLAGRMIVFSSPTLVHAVMATNVERYACVVWLALV</sequence>
<evidence type="ECO:0000256" key="6">
    <source>
        <dbReference type="ARBA" id="ARBA00023004"/>
    </source>
</evidence>
<reference evidence="8" key="1">
    <citation type="journal article" date="2021" name="Sci. Rep.">
        <title>Diploid genomic architecture of Nitzschia inconspicua, an elite biomass production diatom.</title>
        <authorList>
            <person name="Oliver A."/>
            <person name="Podell S."/>
            <person name="Pinowska A."/>
            <person name="Traller J.C."/>
            <person name="Smith S.R."/>
            <person name="McClure R."/>
            <person name="Beliaev A."/>
            <person name="Bohutskyi P."/>
            <person name="Hill E.A."/>
            <person name="Rabines A."/>
            <person name="Zheng H."/>
            <person name="Allen L.Z."/>
            <person name="Kuo A."/>
            <person name="Grigoriev I.V."/>
            <person name="Allen A.E."/>
            <person name="Hazlebeck D."/>
            <person name="Allen E.E."/>
        </authorList>
    </citation>
    <scope>NUCLEOTIDE SEQUENCE</scope>
    <source>
        <strain evidence="8">Hildebrandi</strain>
    </source>
</reference>
<evidence type="ECO:0000313" key="9">
    <source>
        <dbReference type="Proteomes" id="UP000693970"/>
    </source>
</evidence>
<dbReference type="InterPro" id="IPR005123">
    <property type="entry name" value="Oxoglu/Fe-dep_dioxygenase_dom"/>
</dbReference>
<evidence type="ECO:0000256" key="2">
    <source>
        <dbReference type="ARBA" id="ARBA00022723"/>
    </source>
</evidence>
<keyword evidence="5" id="KW-0560">Oxidoreductase</keyword>
<dbReference type="GO" id="GO:0031543">
    <property type="term" value="F:peptidyl-proline dioxygenase activity"/>
    <property type="evidence" value="ECO:0007669"/>
    <property type="project" value="TreeGrafter"/>
</dbReference>
<dbReference type="OrthoDB" id="5952526at2759"/>
<dbReference type="InterPro" id="IPR044862">
    <property type="entry name" value="Pro_4_hyd_alph_FE2OG_OXY"/>
</dbReference>
<evidence type="ECO:0000256" key="1">
    <source>
        <dbReference type="ARBA" id="ARBA00001961"/>
    </source>
</evidence>
<keyword evidence="6" id="KW-0408">Iron</keyword>
<organism evidence="8 9">
    <name type="scientific">Nitzschia inconspicua</name>
    <dbReference type="NCBI Taxonomy" id="303405"/>
    <lineage>
        <taxon>Eukaryota</taxon>
        <taxon>Sar</taxon>
        <taxon>Stramenopiles</taxon>
        <taxon>Ochrophyta</taxon>
        <taxon>Bacillariophyta</taxon>
        <taxon>Bacillariophyceae</taxon>
        <taxon>Bacillariophycidae</taxon>
        <taxon>Bacillariales</taxon>
        <taxon>Bacillariaceae</taxon>
        <taxon>Nitzschia</taxon>
    </lineage>
</organism>
<accession>A0A9K3KRE9</accession>
<keyword evidence="9" id="KW-1185">Reference proteome</keyword>
<keyword evidence="2" id="KW-0479">Metal-binding</keyword>
<comment type="cofactor">
    <cofactor evidence="1">
        <name>L-ascorbate</name>
        <dbReference type="ChEBI" id="CHEBI:38290"/>
    </cofactor>
</comment>
<dbReference type="SMART" id="SM00702">
    <property type="entry name" value="P4Hc"/>
    <property type="match status" value="1"/>
</dbReference>
<proteinExistence type="predicted"/>
<evidence type="ECO:0000259" key="7">
    <source>
        <dbReference type="PROSITE" id="PS51471"/>
    </source>
</evidence>
<dbReference type="PANTHER" id="PTHR12907">
    <property type="entry name" value="EGL NINE HOMOLOG-RELATED"/>
    <property type="match status" value="1"/>
</dbReference>
<name>A0A9K3KRE9_9STRA</name>
<evidence type="ECO:0000256" key="3">
    <source>
        <dbReference type="ARBA" id="ARBA00022896"/>
    </source>
</evidence>
<dbReference type="GO" id="GO:0008198">
    <property type="term" value="F:ferrous iron binding"/>
    <property type="evidence" value="ECO:0007669"/>
    <property type="project" value="TreeGrafter"/>
</dbReference>
<dbReference type="AlphaFoldDB" id="A0A9K3KRE9"/>
<dbReference type="EMBL" id="JAGRRH010000020">
    <property type="protein sequence ID" value="KAG7347790.1"/>
    <property type="molecule type" value="Genomic_DNA"/>
</dbReference>
<dbReference type="GO" id="GO:0071456">
    <property type="term" value="P:cellular response to hypoxia"/>
    <property type="evidence" value="ECO:0007669"/>
    <property type="project" value="TreeGrafter"/>
</dbReference>
<gene>
    <name evidence="8" type="ORF">IV203_016495</name>
</gene>
<protein>
    <submittedName>
        <fullName evidence="8">2OG-Fe(II) oxygenase superfamily-domain containing protein</fullName>
    </submittedName>
</protein>
<dbReference type="InterPro" id="IPR051559">
    <property type="entry name" value="HIF_prolyl_hydroxylases"/>
</dbReference>
<evidence type="ECO:0000313" key="8">
    <source>
        <dbReference type="EMBL" id="KAG7347790.1"/>
    </source>
</evidence>
<reference evidence="8" key="2">
    <citation type="submission" date="2021-04" db="EMBL/GenBank/DDBJ databases">
        <authorList>
            <person name="Podell S."/>
        </authorList>
    </citation>
    <scope>NUCLEOTIDE SEQUENCE</scope>
    <source>
        <strain evidence="8">Hildebrandi</strain>
    </source>
</reference>
<evidence type="ECO:0000256" key="5">
    <source>
        <dbReference type="ARBA" id="ARBA00023002"/>
    </source>
</evidence>
<comment type="caution">
    <text evidence="8">The sequence shown here is derived from an EMBL/GenBank/DDBJ whole genome shotgun (WGS) entry which is preliminary data.</text>
</comment>
<dbReference type="InterPro" id="IPR006620">
    <property type="entry name" value="Pro_4_hyd_alph"/>
</dbReference>
<dbReference type="PANTHER" id="PTHR12907:SF26">
    <property type="entry name" value="HIF PROLYL HYDROXYLASE, ISOFORM C"/>
    <property type="match status" value="1"/>
</dbReference>
<feature type="domain" description="Fe2OG dioxygenase" evidence="7">
    <location>
        <begin position="190"/>
        <end position="331"/>
    </location>
</feature>
<evidence type="ECO:0000256" key="4">
    <source>
        <dbReference type="ARBA" id="ARBA00022964"/>
    </source>
</evidence>
<keyword evidence="4" id="KW-0223">Dioxygenase</keyword>
<dbReference type="PROSITE" id="PS51471">
    <property type="entry name" value="FE2OG_OXY"/>
    <property type="match status" value="1"/>
</dbReference>
<dbReference type="Proteomes" id="UP000693970">
    <property type="component" value="Unassembled WGS sequence"/>
</dbReference>